<gene>
    <name evidence="10" type="ORF">BIW11_12864</name>
</gene>
<feature type="region of interest" description="Disordered" evidence="7">
    <location>
        <begin position="1"/>
        <end position="25"/>
    </location>
</feature>
<dbReference type="GO" id="GO:0048280">
    <property type="term" value="P:vesicle fusion with Golgi apparatus"/>
    <property type="evidence" value="ECO:0007669"/>
    <property type="project" value="TreeGrafter"/>
</dbReference>
<dbReference type="GO" id="GO:0031201">
    <property type="term" value="C:SNARE complex"/>
    <property type="evidence" value="ECO:0007669"/>
    <property type="project" value="TreeGrafter"/>
</dbReference>
<evidence type="ECO:0000313" key="11">
    <source>
        <dbReference type="Proteomes" id="UP000192247"/>
    </source>
</evidence>
<keyword evidence="6 8" id="KW-0472">Membrane</keyword>
<dbReference type="Proteomes" id="UP000192247">
    <property type="component" value="Unassembled WGS sequence"/>
</dbReference>
<dbReference type="GO" id="GO:0005829">
    <property type="term" value="C:cytosol"/>
    <property type="evidence" value="ECO:0007669"/>
    <property type="project" value="GOC"/>
</dbReference>
<evidence type="ECO:0000256" key="2">
    <source>
        <dbReference type="ARBA" id="ARBA00022448"/>
    </source>
</evidence>
<evidence type="ECO:0000256" key="5">
    <source>
        <dbReference type="ARBA" id="ARBA00022989"/>
    </source>
</evidence>
<evidence type="ECO:0000256" key="3">
    <source>
        <dbReference type="ARBA" id="ARBA00022692"/>
    </source>
</evidence>
<dbReference type="EMBL" id="MNPL01024478">
    <property type="protein sequence ID" value="OQR68518.1"/>
    <property type="molecule type" value="Genomic_DNA"/>
</dbReference>
<dbReference type="GO" id="GO:0042147">
    <property type="term" value="P:retrograde transport, endosome to Golgi"/>
    <property type="evidence" value="ECO:0007669"/>
    <property type="project" value="TreeGrafter"/>
</dbReference>
<keyword evidence="3 8" id="KW-0812">Transmembrane</keyword>
<sequence>MDARSTSRVDLHTSRDSGDFPVDDKAQLLDNTDRLDRSARQLAAGRQIALETEQVGAEILSELGHQREVITRARERIRDTNDDVTRSSQLLTSMLRKAFQNKVAGQLAVGAVAFGLALAIILSIRNHI</sequence>
<feature type="domain" description="T-SNARE coiled-coil homology" evidence="9">
    <location>
        <begin position="27"/>
        <end position="94"/>
    </location>
</feature>
<dbReference type="GO" id="GO:0006896">
    <property type="term" value="P:Golgi to vacuole transport"/>
    <property type="evidence" value="ECO:0007669"/>
    <property type="project" value="TreeGrafter"/>
</dbReference>
<dbReference type="PANTHER" id="PTHR21230">
    <property type="entry name" value="VESICLE TRANSPORT V-SNARE PROTEIN VTI1-RELATED"/>
    <property type="match status" value="1"/>
</dbReference>
<dbReference type="Pfam" id="PF12352">
    <property type="entry name" value="V-SNARE_C"/>
    <property type="match status" value="1"/>
</dbReference>
<dbReference type="InterPro" id="IPR000727">
    <property type="entry name" value="T_SNARE_dom"/>
</dbReference>
<evidence type="ECO:0000256" key="7">
    <source>
        <dbReference type="SAM" id="MobiDB-lite"/>
    </source>
</evidence>
<proteinExistence type="predicted"/>
<dbReference type="GO" id="GO:0005789">
    <property type="term" value="C:endoplasmic reticulum membrane"/>
    <property type="evidence" value="ECO:0007669"/>
    <property type="project" value="TreeGrafter"/>
</dbReference>
<protein>
    <submittedName>
        <fullName evidence="10">Vesicle transport through interaction with t-SNAREs1A-like</fullName>
    </submittedName>
</protein>
<dbReference type="GO" id="GO:0015031">
    <property type="term" value="P:protein transport"/>
    <property type="evidence" value="ECO:0007669"/>
    <property type="project" value="UniProtKB-KW"/>
</dbReference>
<comment type="subcellular location">
    <subcellularLocation>
        <location evidence="1">Membrane</location>
        <topology evidence="1">Single-pass type IV membrane protein</topology>
    </subcellularLocation>
</comment>
<evidence type="ECO:0000256" key="8">
    <source>
        <dbReference type="SAM" id="Phobius"/>
    </source>
</evidence>
<dbReference type="GO" id="GO:0000149">
    <property type="term" value="F:SNARE binding"/>
    <property type="evidence" value="ECO:0007669"/>
    <property type="project" value="TreeGrafter"/>
</dbReference>
<dbReference type="FunFam" id="1.20.5.110:FF:000078">
    <property type="entry name" value="Vesicle transport through interaction with t-SNAREs 1A"/>
    <property type="match status" value="1"/>
</dbReference>
<evidence type="ECO:0000313" key="10">
    <source>
        <dbReference type="EMBL" id="OQR68518.1"/>
    </source>
</evidence>
<dbReference type="GO" id="GO:0005794">
    <property type="term" value="C:Golgi apparatus"/>
    <property type="evidence" value="ECO:0007669"/>
    <property type="project" value="TreeGrafter"/>
</dbReference>
<keyword evidence="11" id="KW-1185">Reference proteome</keyword>
<evidence type="ECO:0000256" key="4">
    <source>
        <dbReference type="ARBA" id="ARBA00022927"/>
    </source>
</evidence>
<dbReference type="GO" id="GO:0016236">
    <property type="term" value="P:macroautophagy"/>
    <property type="evidence" value="ECO:0007669"/>
    <property type="project" value="TreeGrafter"/>
</dbReference>
<reference evidence="10 11" key="1">
    <citation type="journal article" date="2017" name="Gigascience">
        <title>Draft genome of the honey bee ectoparasitic mite, Tropilaelaps mercedesae, is shaped by the parasitic life history.</title>
        <authorList>
            <person name="Dong X."/>
            <person name="Armstrong S.D."/>
            <person name="Xia D."/>
            <person name="Makepeace B.L."/>
            <person name="Darby A.C."/>
            <person name="Kadowaki T."/>
        </authorList>
    </citation>
    <scope>NUCLEOTIDE SEQUENCE [LARGE SCALE GENOMIC DNA]</scope>
    <source>
        <strain evidence="10">Wuxi-XJTLU</strain>
    </source>
</reference>
<dbReference type="GO" id="GO:0005484">
    <property type="term" value="F:SNAP receptor activity"/>
    <property type="evidence" value="ECO:0007669"/>
    <property type="project" value="TreeGrafter"/>
</dbReference>
<keyword evidence="4" id="KW-0653">Protein transport</keyword>
<dbReference type="InParanoid" id="A0A1V9X543"/>
<name>A0A1V9X543_9ACAR</name>
<dbReference type="Gene3D" id="1.20.5.110">
    <property type="match status" value="1"/>
</dbReference>
<dbReference type="SUPFAM" id="SSF58038">
    <property type="entry name" value="SNARE fusion complex"/>
    <property type="match status" value="1"/>
</dbReference>
<organism evidence="10 11">
    <name type="scientific">Tropilaelaps mercedesae</name>
    <dbReference type="NCBI Taxonomy" id="418985"/>
    <lineage>
        <taxon>Eukaryota</taxon>
        <taxon>Metazoa</taxon>
        <taxon>Ecdysozoa</taxon>
        <taxon>Arthropoda</taxon>
        <taxon>Chelicerata</taxon>
        <taxon>Arachnida</taxon>
        <taxon>Acari</taxon>
        <taxon>Parasitiformes</taxon>
        <taxon>Mesostigmata</taxon>
        <taxon>Gamasina</taxon>
        <taxon>Dermanyssoidea</taxon>
        <taxon>Laelapidae</taxon>
        <taxon>Tropilaelaps</taxon>
    </lineage>
</organism>
<evidence type="ECO:0000256" key="6">
    <source>
        <dbReference type="ARBA" id="ARBA00023136"/>
    </source>
</evidence>
<dbReference type="OrthoDB" id="430637at2759"/>
<evidence type="ECO:0000259" key="9">
    <source>
        <dbReference type="SMART" id="SM00397"/>
    </source>
</evidence>
<feature type="transmembrane region" description="Helical" evidence="8">
    <location>
        <begin position="103"/>
        <end position="124"/>
    </location>
</feature>
<dbReference type="GO" id="GO:0012507">
    <property type="term" value="C:ER to Golgi transport vesicle membrane"/>
    <property type="evidence" value="ECO:0007669"/>
    <property type="project" value="TreeGrafter"/>
</dbReference>
<keyword evidence="2" id="KW-0813">Transport</keyword>
<evidence type="ECO:0000256" key="1">
    <source>
        <dbReference type="ARBA" id="ARBA00004211"/>
    </source>
</evidence>
<dbReference type="GO" id="GO:0031902">
    <property type="term" value="C:late endosome membrane"/>
    <property type="evidence" value="ECO:0007669"/>
    <property type="project" value="TreeGrafter"/>
</dbReference>
<dbReference type="GO" id="GO:0006891">
    <property type="term" value="P:intra-Golgi vesicle-mediated transport"/>
    <property type="evidence" value="ECO:0007669"/>
    <property type="project" value="TreeGrafter"/>
</dbReference>
<dbReference type="FunCoup" id="A0A1V9X543">
    <property type="interactions" value="484"/>
</dbReference>
<dbReference type="PANTHER" id="PTHR21230:SF26">
    <property type="entry name" value="VESICLE TRANSPORT THROUGH INTERACTION WITH T-SNARES HOMOLOG 1A"/>
    <property type="match status" value="1"/>
</dbReference>
<dbReference type="STRING" id="418985.A0A1V9X543"/>
<dbReference type="SMART" id="SM00397">
    <property type="entry name" value="t_SNARE"/>
    <property type="match status" value="1"/>
</dbReference>
<keyword evidence="5 8" id="KW-1133">Transmembrane helix</keyword>
<dbReference type="AlphaFoldDB" id="A0A1V9X543"/>
<accession>A0A1V9X543</accession>
<comment type="caution">
    <text evidence="10">The sequence shown here is derived from an EMBL/GenBank/DDBJ whole genome shotgun (WGS) entry which is preliminary data.</text>
</comment>